<dbReference type="OrthoDB" id="3188901at2"/>
<dbReference type="EMBL" id="QXGK01000010">
    <property type="protein sequence ID" value="RSX56333.1"/>
    <property type="molecule type" value="Genomic_DNA"/>
</dbReference>
<name>A0A430FTR4_9BIFI</name>
<dbReference type="AlphaFoldDB" id="A0A430FTR4"/>
<organism evidence="3 4">
    <name type="scientific">Bifidobacterium samirii</name>
    <dbReference type="NCBI Taxonomy" id="2306974"/>
    <lineage>
        <taxon>Bacteria</taxon>
        <taxon>Bacillati</taxon>
        <taxon>Actinomycetota</taxon>
        <taxon>Actinomycetes</taxon>
        <taxon>Bifidobacteriales</taxon>
        <taxon>Bifidobacteriaceae</taxon>
        <taxon>Bifidobacterium</taxon>
    </lineage>
</organism>
<evidence type="ECO:0000259" key="1">
    <source>
        <dbReference type="Pfam" id="PF01548"/>
    </source>
</evidence>
<reference evidence="3 4" key="1">
    <citation type="submission" date="2018-09" db="EMBL/GenBank/DDBJ databases">
        <title>Characterization of the phylogenetic diversity of five novel species belonging to the genus Bifidobacterium.</title>
        <authorList>
            <person name="Lugli G.A."/>
            <person name="Duranti S."/>
            <person name="Milani C."/>
        </authorList>
    </citation>
    <scope>NUCLEOTIDE SEQUENCE [LARGE SCALE GENOMIC DNA]</scope>
    <source>
        <strain evidence="3 4">2033B</strain>
    </source>
</reference>
<dbReference type="Pfam" id="PF01548">
    <property type="entry name" value="DEDD_Tnp_IS110"/>
    <property type="match status" value="1"/>
</dbReference>
<protein>
    <submittedName>
        <fullName evidence="3">Transposase</fullName>
    </submittedName>
</protein>
<dbReference type="PANTHER" id="PTHR33055">
    <property type="entry name" value="TRANSPOSASE FOR INSERTION SEQUENCE ELEMENT IS1111A"/>
    <property type="match status" value="1"/>
</dbReference>
<dbReference type="GO" id="GO:0004803">
    <property type="term" value="F:transposase activity"/>
    <property type="evidence" value="ECO:0007669"/>
    <property type="project" value="InterPro"/>
</dbReference>
<dbReference type="GO" id="GO:0003677">
    <property type="term" value="F:DNA binding"/>
    <property type="evidence" value="ECO:0007669"/>
    <property type="project" value="InterPro"/>
</dbReference>
<dbReference type="Proteomes" id="UP000287470">
    <property type="component" value="Unassembled WGS sequence"/>
</dbReference>
<evidence type="ECO:0000259" key="2">
    <source>
        <dbReference type="Pfam" id="PF02371"/>
    </source>
</evidence>
<comment type="caution">
    <text evidence="3">The sequence shown here is derived from an EMBL/GenBank/DDBJ whole genome shotgun (WGS) entry which is preliminary data.</text>
</comment>
<dbReference type="GO" id="GO:0006313">
    <property type="term" value="P:DNA transposition"/>
    <property type="evidence" value="ECO:0007669"/>
    <property type="project" value="InterPro"/>
</dbReference>
<gene>
    <name evidence="3" type="ORF">D2E24_1146</name>
</gene>
<sequence length="399" mass="43128">MTPDDIDVWIGLDVGKSAHHAHALDRDGATVYDKPVRQDEKAIRTMLERLSERGRPLLVVDQPNTIGSLPLTVARSMGIAVAYLPGGAMRKAAQLLPGSAKTDRRDARVIAWAALKLPETLKDAGSDDETLAALRMLAGHDEDLAHEATRHINRARGLLLQVHPAFERALKGERIARDSTLALLEHYGGPAGMNKAGVQNVRAWAKANGLRAGTIIDDMFRAIGEQTVTVPGALMAESIIPALARDIKAIKDRRREIGRQVETLLEDHPLLTVLTSMPGIGVRTASGILLGIGGDIANFKSAAHLAAYAGIAPVTSQSGTSIKGERPARGGNKRLKNALWQTAFVASTKHPPSIAYYKRKREQGKHHNAAIICLARRRCDVIYSMLKNGTLYQDPILAA</sequence>
<dbReference type="InterPro" id="IPR003346">
    <property type="entry name" value="Transposase_20"/>
</dbReference>
<dbReference type="Pfam" id="PF02371">
    <property type="entry name" value="Transposase_20"/>
    <property type="match status" value="1"/>
</dbReference>
<dbReference type="InterPro" id="IPR002525">
    <property type="entry name" value="Transp_IS110-like_N"/>
</dbReference>
<evidence type="ECO:0000313" key="3">
    <source>
        <dbReference type="EMBL" id="RSX56333.1"/>
    </source>
</evidence>
<dbReference type="InterPro" id="IPR047650">
    <property type="entry name" value="Transpos_IS110"/>
</dbReference>
<dbReference type="RefSeq" id="WP_125968402.1">
    <property type="nucleotide sequence ID" value="NZ_QXGK01000010.1"/>
</dbReference>
<dbReference type="NCBIfam" id="NF033542">
    <property type="entry name" value="transpos_IS110"/>
    <property type="match status" value="1"/>
</dbReference>
<keyword evidence="4" id="KW-1185">Reference proteome</keyword>
<proteinExistence type="predicted"/>
<accession>A0A430FTR4</accession>
<feature type="domain" description="Transposase IS110-like N-terminal" evidence="1">
    <location>
        <begin position="10"/>
        <end position="164"/>
    </location>
</feature>
<feature type="domain" description="Transposase IS116/IS110/IS902 C-terminal" evidence="2">
    <location>
        <begin position="273"/>
        <end position="358"/>
    </location>
</feature>
<dbReference type="PANTHER" id="PTHR33055:SF3">
    <property type="entry name" value="PUTATIVE TRANSPOSASE FOR IS117-RELATED"/>
    <property type="match status" value="1"/>
</dbReference>
<evidence type="ECO:0000313" key="4">
    <source>
        <dbReference type="Proteomes" id="UP000287470"/>
    </source>
</evidence>